<keyword evidence="3" id="KW-1185">Reference proteome</keyword>
<dbReference type="PANTHER" id="PTHR22803">
    <property type="entry name" value="MANNOSE, PHOSPHOLIPASE, LECTIN RECEPTOR RELATED"/>
    <property type="match status" value="1"/>
</dbReference>
<proteinExistence type="predicted"/>
<dbReference type="InterPro" id="IPR016186">
    <property type="entry name" value="C-type_lectin-like/link_sf"/>
</dbReference>
<organism evidence="3 4">
    <name type="scientific">Lingula anatina</name>
    <name type="common">Brachiopod</name>
    <name type="synonym">Lingula unguis</name>
    <dbReference type="NCBI Taxonomy" id="7574"/>
    <lineage>
        <taxon>Eukaryota</taxon>
        <taxon>Metazoa</taxon>
        <taxon>Spiralia</taxon>
        <taxon>Lophotrochozoa</taxon>
        <taxon>Brachiopoda</taxon>
        <taxon>Linguliformea</taxon>
        <taxon>Lingulata</taxon>
        <taxon>Lingulida</taxon>
        <taxon>Linguloidea</taxon>
        <taxon>Lingulidae</taxon>
        <taxon>Lingula</taxon>
    </lineage>
</organism>
<evidence type="ECO:0000313" key="3">
    <source>
        <dbReference type="Proteomes" id="UP000085678"/>
    </source>
</evidence>
<dbReference type="Pfam" id="PF00059">
    <property type="entry name" value="Lectin_C"/>
    <property type="match status" value="1"/>
</dbReference>
<reference evidence="4" key="1">
    <citation type="submission" date="2025-08" db="UniProtKB">
        <authorList>
            <consortium name="RefSeq"/>
        </authorList>
    </citation>
    <scope>IDENTIFICATION</scope>
    <source>
        <tissue evidence="4">Gonads</tissue>
    </source>
</reference>
<dbReference type="InterPro" id="IPR050111">
    <property type="entry name" value="C-type_lectin/snaclec_domain"/>
</dbReference>
<sequence length="212" mass="23748">MRNILVILALVPLTSLATELGSGHSFRIPPGCARDLTLPTSYVAKTLDVREPSRCALQCLQESWCQGYNLQEVDALLTPSPASGFIKIDANWYLWVEAQKTWSDAEAHCQSLHSSAHLTDVPSLKLNTRLINYARHNQGGNFWTSGNDQQTDGQWVWQHPGTSVGFTNWRTDEPNGGTNENCMMVYSQPRETHHTQWNDAPCSETVSFICKI</sequence>
<dbReference type="AlphaFoldDB" id="A0A1S3H8C1"/>
<dbReference type="KEGG" id="lak:106152367"/>
<dbReference type="RefSeq" id="XP_013381369.1">
    <property type="nucleotide sequence ID" value="XM_013525915.1"/>
</dbReference>
<dbReference type="CDD" id="cd00037">
    <property type="entry name" value="CLECT"/>
    <property type="match status" value="1"/>
</dbReference>
<name>A0A1S3H8C1_LINAN</name>
<evidence type="ECO:0000313" key="4">
    <source>
        <dbReference type="RefSeq" id="XP_013381369.1"/>
    </source>
</evidence>
<gene>
    <name evidence="4" type="primary">LOC106152367</name>
</gene>
<dbReference type="InterPro" id="IPR016187">
    <property type="entry name" value="CTDL_fold"/>
</dbReference>
<evidence type="ECO:0000259" key="2">
    <source>
        <dbReference type="PROSITE" id="PS50041"/>
    </source>
</evidence>
<keyword evidence="1" id="KW-0732">Signal</keyword>
<dbReference type="Gene3D" id="3.10.100.10">
    <property type="entry name" value="Mannose-Binding Protein A, subunit A"/>
    <property type="match status" value="1"/>
</dbReference>
<protein>
    <submittedName>
        <fullName evidence="4">C-type lectin mannose-binding isoform-like</fullName>
    </submittedName>
</protein>
<feature type="chain" id="PRO_5010320792" evidence="1">
    <location>
        <begin position="18"/>
        <end position="212"/>
    </location>
</feature>
<dbReference type="PROSITE" id="PS50041">
    <property type="entry name" value="C_TYPE_LECTIN_2"/>
    <property type="match status" value="1"/>
</dbReference>
<dbReference type="Proteomes" id="UP000085678">
    <property type="component" value="Unplaced"/>
</dbReference>
<dbReference type="OrthoDB" id="6285913at2759"/>
<accession>A0A1S3H8C1</accession>
<dbReference type="InterPro" id="IPR001304">
    <property type="entry name" value="C-type_lectin-like"/>
</dbReference>
<dbReference type="GeneID" id="106152367"/>
<evidence type="ECO:0000256" key="1">
    <source>
        <dbReference type="SAM" id="SignalP"/>
    </source>
</evidence>
<feature type="signal peptide" evidence="1">
    <location>
        <begin position="1"/>
        <end position="17"/>
    </location>
</feature>
<dbReference type="SUPFAM" id="SSF56436">
    <property type="entry name" value="C-type lectin-like"/>
    <property type="match status" value="1"/>
</dbReference>
<dbReference type="InParanoid" id="A0A1S3H8C1"/>
<feature type="domain" description="C-type lectin" evidence="2">
    <location>
        <begin position="93"/>
        <end position="211"/>
    </location>
</feature>
<dbReference type="SMART" id="SM00034">
    <property type="entry name" value="CLECT"/>
    <property type="match status" value="1"/>
</dbReference>